<gene>
    <name evidence="3" type="ORF">H9703_03745</name>
</gene>
<dbReference type="SMART" id="SM00244">
    <property type="entry name" value="PHB"/>
    <property type="match status" value="1"/>
</dbReference>
<dbReference type="PANTHER" id="PTHR43446">
    <property type="entry name" value="MEMBRANE PROTEIN-RELATED"/>
    <property type="match status" value="1"/>
</dbReference>
<evidence type="ECO:0000259" key="2">
    <source>
        <dbReference type="SMART" id="SM00244"/>
    </source>
</evidence>
<reference evidence="3" key="2">
    <citation type="submission" date="2021-04" db="EMBL/GenBank/DDBJ databases">
        <authorList>
            <person name="Gilroy R."/>
        </authorList>
    </citation>
    <scope>NUCLEOTIDE SEQUENCE</scope>
    <source>
        <strain evidence="3">ChiSjej5B23-2810</strain>
    </source>
</reference>
<dbReference type="InterPro" id="IPR036013">
    <property type="entry name" value="Band_7/SPFH_dom_sf"/>
</dbReference>
<comment type="caution">
    <text evidence="3">The sequence shown here is derived from an EMBL/GenBank/DDBJ whole genome shotgun (WGS) entry which is preliminary data.</text>
</comment>
<sequence length="350" mass="37048">MTEKILQTKKNGMVVLLLVLVGYVVAIAAAAAAGMAGVPGLEGVPGMVGNVVLGVAVVYMALAWILLCGLKVLKPQEALVLTLFGNYIGTLKGEGFYWVNPFCTAVNPAAGTRLSQSGDVQNGDATGLAAVLGKEAANQAAAAANSGKKISLKRMTLNNARQKINDCLGNPVEIGIAVIWQVKDTAKAVFNVDNYKEYLSLQCDSALRNVVRIYPYDVAPGIDTTGDGKPDDGSLRGSSEVVAERIRAEIQEKVEEAGLEVLEARITYLAYAPEIAAVMLQRQQASAIIDARKMIVDGAVGMVEMALERLSENNVVELDDERKAAMVSNLLVVLCGNHDAQPVVNSGSLY</sequence>
<evidence type="ECO:0000313" key="4">
    <source>
        <dbReference type="Proteomes" id="UP000823906"/>
    </source>
</evidence>
<dbReference type="Gene3D" id="3.30.479.30">
    <property type="entry name" value="Band 7 domain"/>
    <property type="match status" value="1"/>
</dbReference>
<dbReference type="Proteomes" id="UP000823906">
    <property type="component" value="Unassembled WGS sequence"/>
</dbReference>
<dbReference type="EMBL" id="DWWN01000031">
    <property type="protein sequence ID" value="HJC45236.1"/>
    <property type="molecule type" value="Genomic_DNA"/>
</dbReference>
<dbReference type="Pfam" id="PF01145">
    <property type="entry name" value="Band_7"/>
    <property type="match status" value="1"/>
</dbReference>
<organism evidence="3 4">
    <name type="scientific">Candidatus Faecalibacterium faecigallinarum</name>
    <dbReference type="NCBI Taxonomy" id="2838577"/>
    <lineage>
        <taxon>Bacteria</taxon>
        <taxon>Bacillati</taxon>
        <taxon>Bacillota</taxon>
        <taxon>Clostridia</taxon>
        <taxon>Eubacteriales</taxon>
        <taxon>Oscillospiraceae</taxon>
        <taxon>Faecalibacterium</taxon>
    </lineage>
</organism>
<accession>A0A9D2P8C9</accession>
<evidence type="ECO:0000313" key="3">
    <source>
        <dbReference type="EMBL" id="HJC45236.1"/>
    </source>
</evidence>
<feature type="transmembrane region" description="Helical" evidence="1">
    <location>
        <begin position="47"/>
        <end position="67"/>
    </location>
</feature>
<keyword evidence="1" id="KW-1133">Transmembrane helix</keyword>
<keyword evidence="1" id="KW-0812">Transmembrane</keyword>
<protein>
    <submittedName>
        <fullName evidence="3">SPFH domain-containing protein</fullName>
    </submittedName>
</protein>
<dbReference type="AlphaFoldDB" id="A0A9D2P8C9"/>
<reference evidence="3" key="1">
    <citation type="journal article" date="2021" name="PeerJ">
        <title>Extensive microbial diversity within the chicken gut microbiome revealed by metagenomics and culture.</title>
        <authorList>
            <person name="Gilroy R."/>
            <person name="Ravi A."/>
            <person name="Getino M."/>
            <person name="Pursley I."/>
            <person name="Horton D.L."/>
            <person name="Alikhan N.F."/>
            <person name="Baker D."/>
            <person name="Gharbi K."/>
            <person name="Hall N."/>
            <person name="Watson M."/>
            <person name="Adriaenssens E.M."/>
            <person name="Foster-Nyarko E."/>
            <person name="Jarju S."/>
            <person name="Secka A."/>
            <person name="Antonio M."/>
            <person name="Oren A."/>
            <person name="Chaudhuri R.R."/>
            <person name="La Ragione R."/>
            <person name="Hildebrand F."/>
            <person name="Pallen M.J."/>
        </authorList>
    </citation>
    <scope>NUCLEOTIDE SEQUENCE</scope>
    <source>
        <strain evidence="3">ChiSjej5B23-2810</strain>
    </source>
</reference>
<name>A0A9D2P8C9_9FIRM</name>
<keyword evidence="1" id="KW-0472">Membrane</keyword>
<dbReference type="CDD" id="cd03402">
    <property type="entry name" value="SPFH_like_u2"/>
    <property type="match status" value="1"/>
</dbReference>
<feature type="domain" description="Band 7" evidence="2">
    <location>
        <begin position="68"/>
        <end position="283"/>
    </location>
</feature>
<evidence type="ECO:0000256" key="1">
    <source>
        <dbReference type="SAM" id="Phobius"/>
    </source>
</evidence>
<feature type="transmembrane region" description="Helical" evidence="1">
    <location>
        <begin position="12"/>
        <end position="35"/>
    </location>
</feature>
<proteinExistence type="predicted"/>
<dbReference type="SUPFAM" id="SSF117892">
    <property type="entry name" value="Band 7/SPFH domain"/>
    <property type="match status" value="1"/>
</dbReference>
<dbReference type="InterPro" id="IPR001107">
    <property type="entry name" value="Band_7"/>
</dbReference>
<dbReference type="PANTHER" id="PTHR43446:SF1">
    <property type="entry name" value="BAND 7 DOMAIN-CONTAINING PROTEIN"/>
    <property type="match status" value="1"/>
</dbReference>